<name>A0A3N1D5A1_9ACTN</name>
<protein>
    <submittedName>
        <fullName evidence="3">Putative amidohydrolase YtcJ</fullName>
    </submittedName>
</protein>
<evidence type="ECO:0000259" key="2">
    <source>
        <dbReference type="Pfam" id="PF07969"/>
    </source>
</evidence>
<dbReference type="PANTHER" id="PTHR22642">
    <property type="entry name" value="IMIDAZOLONEPROPIONASE"/>
    <property type="match status" value="1"/>
</dbReference>
<dbReference type="PANTHER" id="PTHR22642:SF2">
    <property type="entry name" value="PROTEIN LONG AFTER FAR-RED 3"/>
    <property type="match status" value="1"/>
</dbReference>
<comment type="caution">
    <text evidence="3">The sequence shown here is derived from an EMBL/GenBank/DDBJ whole genome shotgun (WGS) entry which is preliminary data.</text>
</comment>
<keyword evidence="4" id="KW-1185">Reference proteome</keyword>
<dbReference type="InterPro" id="IPR013108">
    <property type="entry name" value="Amidohydro_3"/>
</dbReference>
<gene>
    <name evidence="3" type="ORF">EDD29_6402</name>
</gene>
<sequence>MDGRGTLLRDAEVDGLRHADVRLRNGFVHEVGPALARDGDEVVDCGGRALIPGLCDHHVHLLALAAARRSVACGPPGVGDPAALRAALGAAAPGRDGWIRGVGYVETVAGDLDAAALDGFRADVPVRLQHRSGALWTLNSAAVRAAGLASGDHPGIERDDRGTPTGRLWRADGWLRTRLPDEGGTELAEVGAALTAAGITSVTDATPDLAPEAVALLARARATGVLPQRVRLLGAAGPLPGGLTSGPEKIVIADSALPSLDALTARIAAAHAAGRPVAAHCVTYAALVLFLVAIEAAGALPGDRIEHAALVPADLLGTIRRLGLRVVTQPGFLADRGDDYLRDIPSADHADLYRCASLTAAGIPLALSSDAPYGPLDPWTVIDAAVRRRTRAGAVAGAPERLGARDALDRYLAPSDDPGGPPRRVRPGEPADLLILRTPLADALAALPASPVDAVFLDGHRTQ</sequence>
<feature type="domain" description="Amidohydrolase 3" evidence="2">
    <location>
        <begin position="41"/>
        <end position="443"/>
    </location>
</feature>
<dbReference type="GO" id="GO:0016810">
    <property type="term" value="F:hydrolase activity, acting on carbon-nitrogen (but not peptide) bonds"/>
    <property type="evidence" value="ECO:0007669"/>
    <property type="project" value="InterPro"/>
</dbReference>
<keyword evidence="3" id="KW-0378">Hydrolase</keyword>
<dbReference type="Gene3D" id="3.10.310.70">
    <property type="match status" value="1"/>
</dbReference>
<dbReference type="Gene3D" id="2.30.40.10">
    <property type="entry name" value="Urease, subunit C, domain 1"/>
    <property type="match status" value="1"/>
</dbReference>
<feature type="region of interest" description="Disordered" evidence="1">
    <location>
        <begin position="410"/>
        <end position="429"/>
    </location>
</feature>
<evidence type="ECO:0000313" key="4">
    <source>
        <dbReference type="Proteomes" id="UP000272400"/>
    </source>
</evidence>
<evidence type="ECO:0000313" key="3">
    <source>
        <dbReference type="EMBL" id="ROO88723.1"/>
    </source>
</evidence>
<proteinExistence type="predicted"/>
<accession>A0A3N1D5A1</accession>
<dbReference type="RefSeq" id="WP_123667927.1">
    <property type="nucleotide sequence ID" value="NZ_RJKE01000001.1"/>
</dbReference>
<dbReference type="SUPFAM" id="SSF51338">
    <property type="entry name" value="Composite domain of metallo-dependent hydrolases"/>
    <property type="match status" value="1"/>
</dbReference>
<evidence type="ECO:0000256" key="1">
    <source>
        <dbReference type="SAM" id="MobiDB-lite"/>
    </source>
</evidence>
<dbReference type="AlphaFoldDB" id="A0A3N1D5A1"/>
<organism evidence="3 4">
    <name type="scientific">Actinocorallia herbida</name>
    <dbReference type="NCBI Taxonomy" id="58109"/>
    <lineage>
        <taxon>Bacteria</taxon>
        <taxon>Bacillati</taxon>
        <taxon>Actinomycetota</taxon>
        <taxon>Actinomycetes</taxon>
        <taxon>Streptosporangiales</taxon>
        <taxon>Thermomonosporaceae</taxon>
        <taxon>Actinocorallia</taxon>
    </lineage>
</organism>
<dbReference type="Gene3D" id="3.20.20.140">
    <property type="entry name" value="Metal-dependent hydrolases"/>
    <property type="match status" value="2"/>
</dbReference>
<dbReference type="OrthoDB" id="3173428at2"/>
<dbReference type="InterPro" id="IPR011059">
    <property type="entry name" value="Metal-dep_hydrolase_composite"/>
</dbReference>
<dbReference type="Pfam" id="PF07969">
    <property type="entry name" value="Amidohydro_3"/>
    <property type="match status" value="1"/>
</dbReference>
<reference evidence="3 4" key="1">
    <citation type="submission" date="2018-11" db="EMBL/GenBank/DDBJ databases">
        <title>Sequencing the genomes of 1000 actinobacteria strains.</title>
        <authorList>
            <person name="Klenk H.-P."/>
        </authorList>
    </citation>
    <scope>NUCLEOTIDE SEQUENCE [LARGE SCALE GENOMIC DNA]</scope>
    <source>
        <strain evidence="3 4">DSM 44254</strain>
    </source>
</reference>
<dbReference type="EMBL" id="RJKE01000001">
    <property type="protein sequence ID" value="ROO88723.1"/>
    <property type="molecule type" value="Genomic_DNA"/>
</dbReference>
<dbReference type="SUPFAM" id="SSF51556">
    <property type="entry name" value="Metallo-dependent hydrolases"/>
    <property type="match status" value="1"/>
</dbReference>
<dbReference type="Proteomes" id="UP000272400">
    <property type="component" value="Unassembled WGS sequence"/>
</dbReference>
<dbReference type="InterPro" id="IPR032466">
    <property type="entry name" value="Metal_Hydrolase"/>
</dbReference>